<protein>
    <submittedName>
        <fullName evidence="1">Uncharacterized protein</fullName>
    </submittedName>
</protein>
<reference evidence="1 2" key="1">
    <citation type="submission" date="2017-09" db="EMBL/GenBank/DDBJ databases">
        <authorList>
            <person name="Ehlers B."/>
            <person name="Leendertz F.H."/>
        </authorList>
    </citation>
    <scope>NUCLEOTIDE SEQUENCE [LARGE SCALE GENOMIC DNA]</scope>
    <source>
        <strain evidence="1 2">DSM 46844</strain>
    </source>
</reference>
<accession>A0A285EDM5</accession>
<dbReference type="EMBL" id="OBDO01000006">
    <property type="protein sequence ID" value="SNX97218.1"/>
    <property type="molecule type" value="Genomic_DNA"/>
</dbReference>
<dbReference type="Proteomes" id="UP000219514">
    <property type="component" value="Unassembled WGS sequence"/>
</dbReference>
<proteinExistence type="predicted"/>
<sequence>MTDAPEFYLLAFTPTARRQLTGQLPEAVSAAAHAFILGSLPDHPNRAGQDSPTTR</sequence>
<evidence type="ECO:0000313" key="2">
    <source>
        <dbReference type="Proteomes" id="UP000219514"/>
    </source>
</evidence>
<keyword evidence="2" id="KW-1185">Reference proteome</keyword>
<organism evidence="1 2">
    <name type="scientific">Geodermatophilus sabuli</name>
    <dbReference type="NCBI Taxonomy" id="1564158"/>
    <lineage>
        <taxon>Bacteria</taxon>
        <taxon>Bacillati</taxon>
        <taxon>Actinomycetota</taxon>
        <taxon>Actinomycetes</taxon>
        <taxon>Geodermatophilales</taxon>
        <taxon>Geodermatophilaceae</taxon>
        <taxon>Geodermatophilus</taxon>
    </lineage>
</organism>
<name>A0A285EDM5_9ACTN</name>
<evidence type="ECO:0000313" key="1">
    <source>
        <dbReference type="EMBL" id="SNX97218.1"/>
    </source>
</evidence>
<dbReference type="AlphaFoldDB" id="A0A285EDM5"/>
<dbReference type="RefSeq" id="WP_216359751.1">
    <property type="nucleotide sequence ID" value="NZ_JACHXB010000002.1"/>
</dbReference>
<gene>
    <name evidence="1" type="ORF">SAMN06893097_106168</name>
</gene>